<comment type="subcellular location">
    <subcellularLocation>
        <location evidence="1">Cell membrane</location>
        <topology evidence="1">Multi-pass membrane protein</topology>
    </subcellularLocation>
</comment>
<dbReference type="GO" id="GO:0016763">
    <property type="term" value="F:pentosyltransferase activity"/>
    <property type="evidence" value="ECO:0007669"/>
    <property type="project" value="TreeGrafter"/>
</dbReference>
<proteinExistence type="predicted"/>
<feature type="transmembrane region" description="Helical" evidence="8">
    <location>
        <begin position="259"/>
        <end position="287"/>
    </location>
</feature>
<evidence type="ECO:0000256" key="5">
    <source>
        <dbReference type="ARBA" id="ARBA00022692"/>
    </source>
</evidence>
<protein>
    <submittedName>
        <fullName evidence="9">Uncharacterized protein</fullName>
    </submittedName>
</protein>
<dbReference type="PANTHER" id="PTHR33908:SF11">
    <property type="entry name" value="MEMBRANE PROTEIN"/>
    <property type="match status" value="1"/>
</dbReference>
<evidence type="ECO:0000313" key="9">
    <source>
        <dbReference type="EMBL" id="GEL73226.1"/>
    </source>
</evidence>
<dbReference type="Proteomes" id="UP000321224">
    <property type="component" value="Unassembled WGS sequence"/>
</dbReference>
<evidence type="ECO:0000256" key="7">
    <source>
        <dbReference type="ARBA" id="ARBA00023136"/>
    </source>
</evidence>
<name>A0A511HI22_9BACT</name>
<feature type="transmembrane region" description="Helical" evidence="8">
    <location>
        <begin position="215"/>
        <end position="239"/>
    </location>
</feature>
<evidence type="ECO:0000313" key="10">
    <source>
        <dbReference type="Proteomes" id="UP000321224"/>
    </source>
</evidence>
<dbReference type="PANTHER" id="PTHR33908">
    <property type="entry name" value="MANNOSYLTRANSFERASE YKCB-RELATED"/>
    <property type="match status" value="1"/>
</dbReference>
<gene>
    <name evidence="9" type="ORF">MVI01_50100</name>
</gene>
<feature type="transmembrane region" description="Helical" evidence="8">
    <location>
        <begin position="324"/>
        <end position="344"/>
    </location>
</feature>
<evidence type="ECO:0000256" key="3">
    <source>
        <dbReference type="ARBA" id="ARBA00022676"/>
    </source>
</evidence>
<keyword evidence="3" id="KW-0328">Glycosyltransferase</keyword>
<dbReference type="EMBL" id="BJVY01000032">
    <property type="protein sequence ID" value="GEL73226.1"/>
    <property type="molecule type" value="Genomic_DNA"/>
</dbReference>
<reference evidence="9 10" key="1">
    <citation type="submission" date="2019-07" db="EMBL/GenBank/DDBJ databases">
        <title>Whole genome shotgun sequence of Myxococcus virescens NBRC 100334.</title>
        <authorList>
            <person name="Hosoyama A."/>
            <person name="Uohara A."/>
            <person name="Ohji S."/>
            <person name="Ichikawa N."/>
        </authorList>
    </citation>
    <scope>NUCLEOTIDE SEQUENCE [LARGE SCALE GENOMIC DNA]</scope>
    <source>
        <strain evidence="9 10">NBRC 100334</strain>
    </source>
</reference>
<keyword evidence="5 8" id="KW-0812">Transmembrane</keyword>
<evidence type="ECO:0000256" key="6">
    <source>
        <dbReference type="ARBA" id="ARBA00022989"/>
    </source>
</evidence>
<keyword evidence="2" id="KW-1003">Cell membrane</keyword>
<comment type="caution">
    <text evidence="9">The sequence shown here is derived from an EMBL/GenBank/DDBJ whole genome shotgun (WGS) entry which is preliminary data.</text>
</comment>
<keyword evidence="4" id="KW-0808">Transferase</keyword>
<sequence>MRSSNLSTPRFHLPWWPLVLIASGAWLLRIAGFFHRGGAFGHPVDYDEGVYFSAAALLAHGVLPYRDYFFVHPPGIAMLLAPVAALARGFDAALAFAVVRWLVPGIGALSTLLCGRIAQEQWGVRAGVVAALAYAVFPEAAATERGPFLEPLLNLTCLGMAWVWLRHGVDASRWKGDLLAGALLATACAIKLTAGAWVIAAVWARGMEGQGRRALRVVLVAAAVGLVWLGPFFALAPAAMLDGLLRFQLLRPPDGESDVWRRLLMVLGDGRMGFSVLCVWGLVVALARTRRREAVAERLFAAAWALTVVTFLSSKSYWAQYNAHLAPTMAVLAGLGASVVLSWADTRTRTQAALVTATVMLIALSPLPAAIRSANQRDRFLLTLGSSLRASVPPDSALCTFEPAWAIAAGRLPGIPEGTPILVDPYGLMLNDALGAPGRFAHAGAAFEDERSQRTMLPMLARCDILVLEGRGEWQLSSASERWVHEHFVREGLFWRRASE</sequence>
<feature type="transmembrane region" description="Helical" evidence="8">
    <location>
        <begin position="351"/>
        <end position="371"/>
    </location>
</feature>
<accession>A0A511HI22</accession>
<feature type="transmembrane region" description="Helical" evidence="8">
    <location>
        <begin position="69"/>
        <end position="87"/>
    </location>
</feature>
<feature type="transmembrane region" description="Helical" evidence="8">
    <location>
        <begin position="94"/>
        <end position="118"/>
    </location>
</feature>
<feature type="transmembrane region" description="Helical" evidence="8">
    <location>
        <begin position="299"/>
        <end position="318"/>
    </location>
</feature>
<evidence type="ECO:0000256" key="2">
    <source>
        <dbReference type="ARBA" id="ARBA00022475"/>
    </source>
</evidence>
<dbReference type="AlphaFoldDB" id="A0A511HI22"/>
<evidence type="ECO:0000256" key="4">
    <source>
        <dbReference type="ARBA" id="ARBA00022679"/>
    </source>
</evidence>
<organism evidence="9 10">
    <name type="scientific">Myxococcus virescens</name>
    <dbReference type="NCBI Taxonomy" id="83456"/>
    <lineage>
        <taxon>Bacteria</taxon>
        <taxon>Pseudomonadati</taxon>
        <taxon>Myxococcota</taxon>
        <taxon>Myxococcia</taxon>
        <taxon>Myxococcales</taxon>
        <taxon>Cystobacterineae</taxon>
        <taxon>Myxococcaceae</taxon>
        <taxon>Myxococcus</taxon>
    </lineage>
</organism>
<feature type="transmembrane region" description="Helical" evidence="8">
    <location>
        <begin position="178"/>
        <end position="203"/>
    </location>
</feature>
<feature type="transmembrane region" description="Helical" evidence="8">
    <location>
        <begin position="15"/>
        <end position="34"/>
    </location>
</feature>
<evidence type="ECO:0000256" key="1">
    <source>
        <dbReference type="ARBA" id="ARBA00004651"/>
    </source>
</evidence>
<dbReference type="GO" id="GO:0009103">
    <property type="term" value="P:lipopolysaccharide biosynthetic process"/>
    <property type="evidence" value="ECO:0007669"/>
    <property type="project" value="UniProtKB-ARBA"/>
</dbReference>
<evidence type="ECO:0000256" key="8">
    <source>
        <dbReference type="SAM" id="Phobius"/>
    </source>
</evidence>
<dbReference type="GO" id="GO:0005886">
    <property type="term" value="C:plasma membrane"/>
    <property type="evidence" value="ECO:0007669"/>
    <property type="project" value="UniProtKB-SubCell"/>
</dbReference>
<keyword evidence="7 8" id="KW-0472">Membrane</keyword>
<keyword evidence="6 8" id="KW-1133">Transmembrane helix</keyword>
<dbReference type="InterPro" id="IPR050297">
    <property type="entry name" value="LipidA_mod_glycosyltrf_83"/>
</dbReference>